<dbReference type="PANTHER" id="PTHR36934">
    <property type="entry name" value="BLR0278 PROTEIN"/>
    <property type="match status" value="1"/>
</dbReference>
<dbReference type="SUPFAM" id="SSF54637">
    <property type="entry name" value="Thioesterase/thiol ester dehydrase-isomerase"/>
    <property type="match status" value="1"/>
</dbReference>
<dbReference type="RefSeq" id="WP_172873392.1">
    <property type="nucleotide sequence ID" value="NZ_JABRWL010000004.1"/>
</dbReference>
<keyword evidence="4" id="KW-1185">Reference proteome</keyword>
<dbReference type="InterPro" id="IPR025540">
    <property type="entry name" value="FlK"/>
</dbReference>
<reference evidence="3" key="1">
    <citation type="submission" date="2019-07" db="EMBL/GenBank/DDBJ databases">
        <title>FDA dAtabase for Regulatory Grade micrObial Sequences (FDA-ARGOS): Supporting development and validation of Infectious Disease Dx tests.</title>
        <authorList>
            <person name="Bachman M."/>
            <person name="Young C."/>
            <person name="Tallon L."/>
            <person name="Sadzewicz L."/>
            <person name="Vavikolanu K."/>
            <person name="Mehta A."/>
            <person name="Aluvathingal J."/>
            <person name="Nadendla S."/>
            <person name="Nandy P."/>
            <person name="Geyer C."/>
            <person name="Yan Y."/>
            <person name="Sichtig H."/>
        </authorList>
    </citation>
    <scope>NUCLEOTIDE SEQUENCE</scope>
    <source>
        <strain evidence="3">FDAARGOS_618</strain>
        <plasmid evidence="3">unnamed3</plasmid>
    </source>
</reference>
<dbReference type="InterPro" id="IPR054485">
    <property type="entry name" value="FlK-like_dom"/>
</dbReference>
<comment type="caution">
    <text evidence="3">The sequence shown here is derived from an EMBL/GenBank/DDBJ whole genome shotgun (WGS) entry which is preliminary data.</text>
</comment>
<feature type="binding site" evidence="1">
    <location>
        <position position="110"/>
    </location>
    <ligand>
        <name>substrate</name>
    </ligand>
</feature>
<protein>
    <submittedName>
        <fullName evidence="3">Thioesterase</fullName>
    </submittedName>
</protein>
<organism evidence="3 4">
    <name type="scientific">Agrobacterium pusense</name>
    <dbReference type="NCBI Taxonomy" id="648995"/>
    <lineage>
        <taxon>Bacteria</taxon>
        <taxon>Pseudomonadati</taxon>
        <taxon>Pseudomonadota</taxon>
        <taxon>Alphaproteobacteria</taxon>
        <taxon>Hyphomicrobiales</taxon>
        <taxon>Rhizobiaceae</taxon>
        <taxon>Rhizobium/Agrobacterium group</taxon>
        <taxon>Agrobacterium</taxon>
    </lineage>
</organism>
<geneLocation type="plasmid" evidence="3">
    <name>unnamed3</name>
</geneLocation>
<evidence type="ECO:0000256" key="1">
    <source>
        <dbReference type="PIRSR" id="PIRSR014972-2"/>
    </source>
</evidence>
<accession>A0AA44EHF3</accession>
<dbReference type="Pfam" id="PF22636">
    <property type="entry name" value="FlK"/>
    <property type="match status" value="1"/>
</dbReference>
<feature type="binding site" evidence="1">
    <location>
        <position position="59"/>
    </location>
    <ligand>
        <name>substrate</name>
    </ligand>
</feature>
<dbReference type="PIRSF" id="PIRSF014972">
    <property type="entry name" value="FlK"/>
    <property type="match status" value="1"/>
</dbReference>
<feature type="domain" description="Fluoroacetyl-CoA-specific thioesterase-like" evidence="2">
    <location>
        <begin position="17"/>
        <end position="115"/>
    </location>
</feature>
<dbReference type="Proteomes" id="UP001155820">
    <property type="component" value="Unassembled WGS sequence"/>
</dbReference>
<sequence length="132" mass="14369">MMIPGEKGKSQYQVCAGDTATLWGGRFEVLASPVLIGKIENACMKTTDHFLGSGQFTVGLAFEIEHRAPTPVGATVEFEVELVGVNANKLKFAVVARDEFGLVAKGTHLRAIVDEDSFRERLSKRQTADQTN</sequence>
<dbReference type="AlphaFoldDB" id="A0AA44EHF3"/>
<dbReference type="InterPro" id="IPR029069">
    <property type="entry name" value="HotDog_dom_sf"/>
</dbReference>
<evidence type="ECO:0000313" key="4">
    <source>
        <dbReference type="Proteomes" id="UP001155820"/>
    </source>
</evidence>
<gene>
    <name evidence="3" type="ORF">FOB26_02710</name>
</gene>
<keyword evidence="3" id="KW-0614">Plasmid</keyword>
<proteinExistence type="predicted"/>
<evidence type="ECO:0000259" key="2">
    <source>
        <dbReference type="Pfam" id="PF22636"/>
    </source>
</evidence>
<dbReference type="Gene3D" id="3.10.129.10">
    <property type="entry name" value="Hotdog Thioesterase"/>
    <property type="match status" value="1"/>
</dbReference>
<evidence type="ECO:0000313" key="3">
    <source>
        <dbReference type="EMBL" id="NRF18062.1"/>
    </source>
</evidence>
<name>A0AA44EHF3_9HYPH</name>
<dbReference type="EMBL" id="JABRWM010000003">
    <property type="protein sequence ID" value="NRF18062.1"/>
    <property type="molecule type" value="Genomic_DNA"/>
</dbReference>
<feature type="binding site" evidence="1">
    <location>
        <position position="59"/>
    </location>
    <ligand>
        <name>CoA</name>
        <dbReference type="ChEBI" id="CHEBI:57287"/>
    </ligand>
</feature>
<dbReference type="PANTHER" id="PTHR36934:SF1">
    <property type="entry name" value="THIOESTERASE DOMAIN-CONTAINING PROTEIN"/>
    <property type="match status" value="1"/>
</dbReference>